<evidence type="ECO:0000313" key="4">
    <source>
        <dbReference type="Proteomes" id="UP000752814"/>
    </source>
</evidence>
<dbReference type="Proteomes" id="UP000752814">
    <property type="component" value="Unassembled WGS sequence"/>
</dbReference>
<dbReference type="SUPFAM" id="SSF48317">
    <property type="entry name" value="Acid phosphatase/Vanadium-dependent haloperoxidase"/>
    <property type="match status" value="1"/>
</dbReference>
<comment type="caution">
    <text evidence="3">The sequence shown here is derived from an EMBL/GenBank/DDBJ whole genome shotgun (WGS) entry which is preliminary data.</text>
</comment>
<feature type="transmembrane region" description="Helical" evidence="1">
    <location>
        <begin position="104"/>
        <end position="121"/>
    </location>
</feature>
<feature type="transmembrane region" description="Helical" evidence="1">
    <location>
        <begin position="154"/>
        <end position="172"/>
    </location>
</feature>
<dbReference type="Pfam" id="PF01569">
    <property type="entry name" value="PAP2"/>
    <property type="match status" value="1"/>
</dbReference>
<feature type="transmembrane region" description="Helical" evidence="1">
    <location>
        <begin position="29"/>
        <end position="52"/>
    </location>
</feature>
<evidence type="ECO:0000259" key="2">
    <source>
        <dbReference type="SMART" id="SM00014"/>
    </source>
</evidence>
<organism evidence="3 4">
    <name type="scientific">Candidatus Methanomassiliicoccus intestinalis</name>
    <dbReference type="NCBI Taxonomy" id="1406512"/>
    <lineage>
        <taxon>Archaea</taxon>
        <taxon>Methanobacteriati</taxon>
        <taxon>Thermoplasmatota</taxon>
        <taxon>Thermoplasmata</taxon>
        <taxon>Methanomassiliicoccales</taxon>
        <taxon>Methanomassiliicoccaceae</taxon>
        <taxon>Methanomassiliicoccus</taxon>
    </lineage>
</organism>
<protein>
    <recommendedName>
        <fullName evidence="2">Phosphatidic acid phosphatase type 2/haloperoxidase domain-containing protein</fullName>
    </recommendedName>
</protein>
<gene>
    <name evidence="3" type="ORF">A3207_07545</name>
</gene>
<keyword evidence="1" id="KW-1133">Transmembrane helix</keyword>
<sequence>MFELTQTFDSSVLLWIQQNLHNSILDPLMVAYTSLGNYSIIWFLAAAVMIYFPKTRKAGVLVLLAIFLGYMVNNFVIKDLIERPRPWVDISGLEPLIYVSNPNSFPSGHTCIAFAVAGIICRTLSKKWALVSVAAAILMGFSRLYVGVHYPTDVIAGAVIGIICSQIVWYVYVSANKKTSSACL</sequence>
<dbReference type="SMART" id="SM00014">
    <property type="entry name" value="acidPPc"/>
    <property type="match status" value="1"/>
</dbReference>
<evidence type="ECO:0000256" key="1">
    <source>
        <dbReference type="SAM" id="Phobius"/>
    </source>
</evidence>
<feature type="transmembrane region" description="Helical" evidence="1">
    <location>
        <begin position="128"/>
        <end position="148"/>
    </location>
</feature>
<feature type="transmembrane region" description="Helical" evidence="1">
    <location>
        <begin position="59"/>
        <end position="77"/>
    </location>
</feature>
<feature type="domain" description="Phosphatidic acid phosphatase type 2/haloperoxidase" evidence="2">
    <location>
        <begin position="58"/>
        <end position="169"/>
    </location>
</feature>
<dbReference type="RefSeq" id="WP_400256257.1">
    <property type="nucleotide sequence ID" value="NZ_CAYAYE010000009.1"/>
</dbReference>
<dbReference type="InterPro" id="IPR036938">
    <property type="entry name" value="PAP2/HPO_sf"/>
</dbReference>
<dbReference type="EMBL" id="LVVT01000010">
    <property type="protein sequence ID" value="TQS83443.1"/>
    <property type="molecule type" value="Genomic_DNA"/>
</dbReference>
<dbReference type="Gene3D" id="1.20.144.10">
    <property type="entry name" value="Phosphatidic acid phosphatase type 2/haloperoxidase"/>
    <property type="match status" value="2"/>
</dbReference>
<accession>A0A8J8PGF9</accession>
<dbReference type="InterPro" id="IPR000326">
    <property type="entry name" value="PAP2/HPO"/>
</dbReference>
<proteinExistence type="predicted"/>
<keyword evidence="1" id="KW-0472">Membrane</keyword>
<dbReference type="CDD" id="cd03392">
    <property type="entry name" value="PAP2_like_2"/>
    <property type="match status" value="1"/>
</dbReference>
<evidence type="ECO:0000313" key="3">
    <source>
        <dbReference type="EMBL" id="TQS83443.1"/>
    </source>
</evidence>
<dbReference type="PANTHER" id="PTHR14969">
    <property type="entry name" value="SPHINGOSINE-1-PHOSPHATE PHOSPHOHYDROLASE"/>
    <property type="match status" value="1"/>
</dbReference>
<dbReference type="PANTHER" id="PTHR14969:SF13">
    <property type="entry name" value="AT30094P"/>
    <property type="match status" value="1"/>
</dbReference>
<dbReference type="AlphaFoldDB" id="A0A8J8PGF9"/>
<reference evidence="3" key="1">
    <citation type="submission" date="2016-03" db="EMBL/GenBank/DDBJ databases">
        <authorList>
            <person name="Borrel G."/>
            <person name="Mccann A."/>
            <person name="O'Toole P.W."/>
        </authorList>
    </citation>
    <scope>NUCLEOTIDE SEQUENCE</scope>
    <source>
        <strain evidence="3">183</strain>
    </source>
</reference>
<keyword evidence="1" id="KW-0812">Transmembrane</keyword>
<name>A0A8J8PGF9_9ARCH</name>